<evidence type="ECO:0000256" key="2">
    <source>
        <dbReference type="ARBA" id="ARBA00008010"/>
    </source>
</evidence>
<reference evidence="14" key="2">
    <citation type="submission" date="2025-09" db="UniProtKB">
        <authorList>
            <consortium name="Ensembl"/>
        </authorList>
    </citation>
    <scope>IDENTIFICATION</scope>
</reference>
<dbReference type="Pfam" id="PF25051">
    <property type="entry name" value="WHD_MCM8"/>
    <property type="match status" value="1"/>
</dbReference>
<keyword evidence="5" id="KW-0378">Hydrolase</keyword>
<dbReference type="GO" id="GO:0017116">
    <property type="term" value="F:single-stranded DNA helicase activity"/>
    <property type="evidence" value="ECO:0007669"/>
    <property type="project" value="TreeGrafter"/>
</dbReference>
<dbReference type="Proteomes" id="UP000694545">
    <property type="component" value="Unplaced"/>
</dbReference>
<evidence type="ECO:0000313" key="15">
    <source>
        <dbReference type="Proteomes" id="UP000694545"/>
    </source>
</evidence>
<dbReference type="PRINTS" id="PR01657">
    <property type="entry name" value="MCMFAMILY"/>
</dbReference>
<dbReference type="CDD" id="cd22247">
    <property type="entry name" value="MCM8_WHD"/>
    <property type="match status" value="1"/>
</dbReference>
<dbReference type="InterPro" id="IPR003593">
    <property type="entry name" value="AAA+_ATPase"/>
</dbReference>
<dbReference type="SUPFAM" id="SSF50249">
    <property type="entry name" value="Nucleic acid-binding proteins"/>
    <property type="match status" value="1"/>
</dbReference>
<dbReference type="CDD" id="cd17759">
    <property type="entry name" value="MCM8"/>
    <property type="match status" value="1"/>
</dbReference>
<dbReference type="InterPro" id="IPR031327">
    <property type="entry name" value="MCM"/>
</dbReference>
<dbReference type="GO" id="GO:0042555">
    <property type="term" value="C:MCM complex"/>
    <property type="evidence" value="ECO:0007669"/>
    <property type="project" value="TreeGrafter"/>
</dbReference>
<evidence type="ECO:0000259" key="13">
    <source>
        <dbReference type="PROSITE" id="PS50051"/>
    </source>
</evidence>
<evidence type="ECO:0000256" key="7">
    <source>
        <dbReference type="ARBA" id="ARBA00023125"/>
    </source>
</evidence>
<dbReference type="InterPro" id="IPR027417">
    <property type="entry name" value="P-loop_NTPase"/>
</dbReference>
<organism evidence="14 15">
    <name type="scientific">Varanus komodoensis</name>
    <name type="common">Komodo dragon</name>
    <dbReference type="NCBI Taxonomy" id="61221"/>
    <lineage>
        <taxon>Eukaryota</taxon>
        <taxon>Metazoa</taxon>
        <taxon>Chordata</taxon>
        <taxon>Craniata</taxon>
        <taxon>Vertebrata</taxon>
        <taxon>Euteleostomi</taxon>
        <taxon>Lepidosauria</taxon>
        <taxon>Squamata</taxon>
        <taxon>Bifurcata</taxon>
        <taxon>Unidentata</taxon>
        <taxon>Episquamata</taxon>
        <taxon>Toxicofera</taxon>
        <taxon>Anguimorpha</taxon>
        <taxon>Paleoanguimorpha</taxon>
        <taxon>Varanoidea</taxon>
        <taxon>Varanidae</taxon>
        <taxon>Varanus</taxon>
    </lineage>
</organism>
<keyword evidence="15" id="KW-1185">Reference proteome</keyword>
<evidence type="ECO:0000256" key="10">
    <source>
        <dbReference type="ARBA" id="ARBA00042306"/>
    </source>
</evidence>
<dbReference type="PANTHER" id="PTHR11630">
    <property type="entry name" value="DNA REPLICATION LICENSING FACTOR MCM FAMILY MEMBER"/>
    <property type="match status" value="1"/>
</dbReference>
<keyword evidence="7 12" id="KW-0238">DNA-binding</keyword>
<dbReference type="Pfam" id="PF17855">
    <property type="entry name" value="MCM_lid"/>
    <property type="match status" value="1"/>
</dbReference>
<dbReference type="InterPro" id="IPR033762">
    <property type="entry name" value="MCM_OB"/>
</dbReference>
<dbReference type="Gene3D" id="3.40.50.300">
    <property type="entry name" value="P-loop containing nucleotide triphosphate hydrolases"/>
    <property type="match status" value="1"/>
</dbReference>
<keyword evidence="5" id="KW-0347">Helicase</keyword>
<comment type="similarity">
    <text evidence="2 12">Belongs to the MCM family.</text>
</comment>
<dbReference type="InterPro" id="IPR001208">
    <property type="entry name" value="MCM_dom"/>
</dbReference>
<evidence type="ECO:0000256" key="1">
    <source>
        <dbReference type="ARBA" id="ARBA00004123"/>
    </source>
</evidence>
<evidence type="ECO:0000256" key="11">
    <source>
        <dbReference type="ARBA" id="ARBA00047995"/>
    </source>
</evidence>
<dbReference type="PROSITE" id="PS50051">
    <property type="entry name" value="MCM_2"/>
    <property type="match status" value="1"/>
</dbReference>
<keyword evidence="6 12" id="KW-0067">ATP-binding</keyword>
<comment type="catalytic activity">
    <reaction evidence="11">
        <text>ATP + H2O = ADP + phosphate + H(+)</text>
        <dbReference type="Rhea" id="RHEA:13065"/>
        <dbReference type="ChEBI" id="CHEBI:15377"/>
        <dbReference type="ChEBI" id="CHEBI:15378"/>
        <dbReference type="ChEBI" id="CHEBI:30616"/>
        <dbReference type="ChEBI" id="CHEBI:43474"/>
        <dbReference type="ChEBI" id="CHEBI:456216"/>
        <dbReference type="EC" id="3.6.4.12"/>
    </reaction>
</comment>
<dbReference type="FunFam" id="2.40.50.140:FF:000487">
    <property type="entry name" value="Minichromosome maintenance 8 homologous recombination repair factor"/>
    <property type="match status" value="1"/>
</dbReference>
<evidence type="ECO:0000256" key="9">
    <source>
        <dbReference type="ARBA" id="ARBA00041084"/>
    </source>
</evidence>
<proteinExistence type="inferred from homology"/>
<dbReference type="AlphaFoldDB" id="A0A8D2JBN2"/>
<name>A0A8D2JBN2_VARKO</name>
<dbReference type="InterPro" id="IPR012340">
    <property type="entry name" value="NA-bd_OB-fold"/>
</dbReference>
<dbReference type="Ensembl" id="ENSVKKT00000012536.1">
    <property type="protein sequence ID" value="ENSVKKP00000012246.1"/>
    <property type="gene ID" value="ENSVKKG00000008506.1"/>
</dbReference>
<dbReference type="Pfam" id="PF26065">
    <property type="entry name" value="MCM8_N"/>
    <property type="match status" value="1"/>
</dbReference>
<dbReference type="InterPro" id="IPR058767">
    <property type="entry name" value="MCM8_N"/>
</dbReference>
<evidence type="ECO:0000313" key="14">
    <source>
        <dbReference type="Ensembl" id="ENSVKKP00000012246.1"/>
    </source>
</evidence>
<dbReference type="PANTHER" id="PTHR11630:SF47">
    <property type="entry name" value="DNA HELICASE MCM8"/>
    <property type="match status" value="1"/>
</dbReference>
<dbReference type="Pfam" id="PF00493">
    <property type="entry name" value="MCM"/>
    <property type="match status" value="1"/>
</dbReference>
<evidence type="ECO:0000256" key="4">
    <source>
        <dbReference type="ARBA" id="ARBA00022741"/>
    </source>
</evidence>
<dbReference type="Gene3D" id="2.40.50.140">
    <property type="entry name" value="Nucleic acid-binding proteins"/>
    <property type="match status" value="1"/>
</dbReference>
<dbReference type="SMART" id="SM00382">
    <property type="entry name" value="AAA"/>
    <property type="match status" value="1"/>
</dbReference>
<dbReference type="SMART" id="SM00350">
    <property type="entry name" value="MCM"/>
    <property type="match status" value="1"/>
</dbReference>
<accession>A0A8D2JBN2</accession>
<feature type="domain" description="MCM C-terminal AAA(+) ATPase" evidence="13">
    <location>
        <begin position="305"/>
        <end position="512"/>
    </location>
</feature>
<dbReference type="GO" id="GO:0000724">
    <property type="term" value="P:double-strand break repair via homologous recombination"/>
    <property type="evidence" value="ECO:0007669"/>
    <property type="project" value="TreeGrafter"/>
</dbReference>
<evidence type="ECO:0000256" key="3">
    <source>
        <dbReference type="ARBA" id="ARBA00012551"/>
    </source>
</evidence>
<reference evidence="14" key="1">
    <citation type="submission" date="2025-08" db="UniProtKB">
        <authorList>
            <consortium name="Ensembl"/>
        </authorList>
    </citation>
    <scope>IDENTIFICATION</scope>
</reference>
<dbReference type="EC" id="3.6.4.12" evidence="3"/>
<dbReference type="GO" id="GO:0005634">
    <property type="term" value="C:nucleus"/>
    <property type="evidence" value="ECO:0007669"/>
    <property type="project" value="UniProtKB-SubCell"/>
</dbReference>
<protein>
    <recommendedName>
        <fullName evidence="9">DNA helicase MCM8</fullName>
        <ecNumber evidence="3">3.6.4.12</ecNumber>
    </recommendedName>
    <alternativeName>
        <fullName evidence="10">Minichromosome maintenance 8</fullName>
    </alternativeName>
</protein>
<keyword evidence="4 12" id="KW-0547">Nucleotide-binding</keyword>
<dbReference type="GO" id="GO:0003697">
    <property type="term" value="F:single-stranded DNA binding"/>
    <property type="evidence" value="ECO:0007669"/>
    <property type="project" value="TreeGrafter"/>
</dbReference>
<dbReference type="SUPFAM" id="SSF52540">
    <property type="entry name" value="P-loop containing nucleoside triphosphate hydrolases"/>
    <property type="match status" value="1"/>
</dbReference>
<evidence type="ECO:0000256" key="12">
    <source>
        <dbReference type="RuleBase" id="RU004070"/>
    </source>
</evidence>
<evidence type="ECO:0000256" key="6">
    <source>
        <dbReference type="ARBA" id="ARBA00022840"/>
    </source>
</evidence>
<dbReference type="GO" id="GO:0005524">
    <property type="term" value="F:ATP binding"/>
    <property type="evidence" value="ECO:0007669"/>
    <property type="project" value="UniProtKB-KW"/>
</dbReference>
<dbReference type="InterPro" id="IPR056875">
    <property type="entry name" value="MCM8/REC_WHD"/>
</dbReference>
<keyword evidence="8" id="KW-0539">Nucleus</keyword>
<dbReference type="InterPro" id="IPR041562">
    <property type="entry name" value="MCM_lid"/>
</dbReference>
<evidence type="ECO:0000256" key="8">
    <source>
        <dbReference type="ARBA" id="ARBA00023242"/>
    </source>
</evidence>
<dbReference type="Pfam" id="PF17207">
    <property type="entry name" value="MCM_OB"/>
    <property type="match status" value="1"/>
</dbReference>
<comment type="subcellular location">
    <subcellularLocation>
        <location evidence="1">Nucleus</location>
    </subcellularLocation>
</comment>
<sequence>KTLDQATPFRGWKLYFSEAYDDKSIFIQKIEAFEKFFMSRIELYDKDEIERKGSILVDYKDLTNDREVVESIPDITSEFREMPQRILDCLGLAIHQVLSKDLEKHAAELKEQEGLPIDEEPIINVPHIHARVYNFDPLTQLKNIRANCYGKYVALRGTVVRVSNIKPICTKLAFICNSCGNVQSFPLPDGKYTLPTKLMSDDQREAGRIPRTIECELLQDLVDSCVPGDVITVAGIVKVSNTEEGSSRNKNDKCVFLLYIEANSISNTKGQKVKNDENGINHQACMEFSLKDLYAVQEIQAEENLFKLIINSLCPTIYGHEIVKAGLVLALFGGCQKYMDDKNRIPIRGDPHLLVVGDPGLGKSQMLQAVCSIAPRGVYVCGNATTTSGLTVTLSRDSSSGDFSLEAGALVLADQGICGIDEFDKMGSQHQALLEAMEQQSISLAKAGIVCSLPARTSIVAAANPFGGHYNKAKTVSENLKMGSALLSRFDLVFILLDIPNEDHDHLLSEHVMAMRSRKQTGCSSAVVIRRNSQNSSLSILEAVSDKPLSERLKLIPGESFDPIPHQLLRKYVGYARQYVHPRLSPEAAHVLQEFYLELRQHSQRADTTPITTRQLESLIRLTEARSRLELREMATKEDAEDVIEIMKYSMLGTYSDEFGKLDFERSQHGSGMSNRSQAKRFVSALHGIAERTYNNLFEFQQLQQIAKEINIKVADFENFVGSLNDQGYFLKKGPRLYQLQTM</sequence>
<evidence type="ECO:0000256" key="5">
    <source>
        <dbReference type="ARBA" id="ARBA00022806"/>
    </source>
</evidence>